<evidence type="ECO:0000313" key="1">
    <source>
        <dbReference type="EMBL" id="KIO02146.1"/>
    </source>
</evidence>
<keyword evidence="2" id="KW-1185">Reference proteome</keyword>
<sequence>MGFDRMRLLDHRLGFGPCIRHRTNQKTVVEIDSKFLSRLCSRVVLTKALVVQWRSCPSGLHSTASRRKISGASLPPIARVWLCQRYQPLSRINSGRSFFLRAVSSTPNMNLLFSTLNANNPHMCTSWLN</sequence>
<evidence type="ECO:0000313" key="2">
    <source>
        <dbReference type="Proteomes" id="UP000054217"/>
    </source>
</evidence>
<dbReference type="AlphaFoldDB" id="A0A0C3P3V1"/>
<proteinExistence type="predicted"/>
<name>A0A0C3P3V1_PISTI</name>
<reference evidence="2" key="2">
    <citation type="submission" date="2015-01" db="EMBL/GenBank/DDBJ databases">
        <title>Evolutionary Origins and Diversification of the Mycorrhizal Mutualists.</title>
        <authorList>
            <consortium name="DOE Joint Genome Institute"/>
            <consortium name="Mycorrhizal Genomics Consortium"/>
            <person name="Kohler A."/>
            <person name="Kuo A."/>
            <person name="Nagy L.G."/>
            <person name="Floudas D."/>
            <person name="Copeland A."/>
            <person name="Barry K.W."/>
            <person name="Cichocki N."/>
            <person name="Veneault-Fourrey C."/>
            <person name="LaButti K."/>
            <person name="Lindquist E.A."/>
            <person name="Lipzen A."/>
            <person name="Lundell T."/>
            <person name="Morin E."/>
            <person name="Murat C."/>
            <person name="Riley R."/>
            <person name="Ohm R."/>
            <person name="Sun H."/>
            <person name="Tunlid A."/>
            <person name="Henrissat B."/>
            <person name="Grigoriev I.V."/>
            <person name="Hibbett D.S."/>
            <person name="Martin F."/>
        </authorList>
    </citation>
    <scope>NUCLEOTIDE SEQUENCE [LARGE SCALE GENOMIC DNA]</scope>
    <source>
        <strain evidence="2">Marx 270</strain>
    </source>
</reference>
<dbReference type="Proteomes" id="UP000054217">
    <property type="component" value="Unassembled WGS sequence"/>
</dbReference>
<protein>
    <submittedName>
        <fullName evidence="1">Uncharacterized protein</fullName>
    </submittedName>
</protein>
<dbReference type="InParanoid" id="A0A0C3P3V1"/>
<reference evidence="1 2" key="1">
    <citation type="submission" date="2014-04" db="EMBL/GenBank/DDBJ databases">
        <authorList>
            <consortium name="DOE Joint Genome Institute"/>
            <person name="Kuo A."/>
            <person name="Kohler A."/>
            <person name="Costa M.D."/>
            <person name="Nagy L.G."/>
            <person name="Floudas D."/>
            <person name="Copeland A."/>
            <person name="Barry K.W."/>
            <person name="Cichocki N."/>
            <person name="Veneault-Fourrey C."/>
            <person name="LaButti K."/>
            <person name="Lindquist E.A."/>
            <person name="Lipzen A."/>
            <person name="Lundell T."/>
            <person name="Morin E."/>
            <person name="Murat C."/>
            <person name="Sun H."/>
            <person name="Tunlid A."/>
            <person name="Henrissat B."/>
            <person name="Grigoriev I.V."/>
            <person name="Hibbett D.S."/>
            <person name="Martin F."/>
            <person name="Nordberg H.P."/>
            <person name="Cantor M.N."/>
            <person name="Hua S.X."/>
        </authorList>
    </citation>
    <scope>NUCLEOTIDE SEQUENCE [LARGE SCALE GENOMIC DNA]</scope>
    <source>
        <strain evidence="1 2">Marx 270</strain>
    </source>
</reference>
<dbReference type="HOGENOM" id="CLU_1949705_0_0_1"/>
<dbReference type="EMBL" id="KN831983">
    <property type="protein sequence ID" value="KIO02146.1"/>
    <property type="molecule type" value="Genomic_DNA"/>
</dbReference>
<accession>A0A0C3P3V1</accession>
<gene>
    <name evidence="1" type="ORF">M404DRAFT_713977</name>
</gene>
<organism evidence="1 2">
    <name type="scientific">Pisolithus tinctorius Marx 270</name>
    <dbReference type="NCBI Taxonomy" id="870435"/>
    <lineage>
        <taxon>Eukaryota</taxon>
        <taxon>Fungi</taxon>
        <taxon>Dikarya</taxon>
        <taxon>Basidiomycota</taxon>
        <taxon>Agaricomycotina</taxon>
        <taxon>Agaricomycetes</taxon>
        <taxon>Agaricomycetidae</taxon>
        <taxon>Boletales</taxon>
        <taxon>Sclerodermatineae</taxon>
        <taxon>Pisolithaceae</taxon>
        <taxon>Pisolithus</taxon>
    </lineage>
</organism>